<organism evidence="2 3">
    <name type="scientific">Drosophila busckii</name>
    <name type="common">Fruit fly</name>
    <dbReference type="NCBI Taxonomy" id="30019"/>
    <lineage>
        <taxon>Eukaryota</taxon>
        <taxon>Metazoa</taxon>
        <taxon>Ecdysozoa</taxon>
        <taxon>Arthropoda</taxon>
        <taxon>Hexapoda</taxon>
        <taxon>Insecta</taxon>
        <taxon>Pterygota</taxon>
        <taxon>Neoptera</taxon>
        <taxon>Endopterygota</taxon>
        <taxon>Diptera</taxon>
        <taxon>Brachycera</taxon>
        <taxon>Muscomorpha</taxon>
        <taxon>Ephydroidea</taxon>
        <taxon>Drosophilidae</taxon>
        <taxon>Drosophila</taxon>
    </lineage>
</organism>
<dbReference type="SUPFAM" id="SSF56496">
    <property type="entry name" value="Fibrinogen C-terminal domain-like"/>
    <property type="match status" value="1"/>
</dbReference>
<dbReference type="PANTHER" id="PTHR19143:SF327">
    <property type="entry name" value="FI21813P1-RELATED"/>
    <property type="match status" value="1"/>
</dbReference>
<feature type="non-terminal residue" evidence="2">
    <location>
        <position position="1"/>
    </location>
</feature>
<feature type="domain" description="Fibrinogen C-terminal" evidence="1">
    <location>
        <begin position="49"/>
        <end position="235"/>
    </location>
</feature>
<dbReference type="Gene3D" id="3.90.215.10">
    <property type="entry name" value="Gamma Fibrinogen, chain A, domain 1"/>
    <property type="match status" value="1"/>
</dbReference>
<protein>
    <submittedName>
        <fullName evidence="2">Maker621</fullName>
    </submittedName>
</protein>
<dbReference type="EMBL" id="CP012523">
    <property type="protein sequence ID" value="ALC40381.1"/>
    <property type="molecule type" value="Genomic_DNA"/>
</dbReference>
<sequence>NCAFAKNATERTAYETKIYLLNNDEATSKCEQPKFEFEKLQAKIREQELTIARLEAKCLAVPTEATSCLPFGKSNEIQRIRIPGTESFQVLCAAKIAGEGWTVILNKRQHTGSFYRTWNEYRNGFGDLQDDFFIGLQRLHLMTKFQPHELYVEIKDFWNTTSYASYSNFSIGNETEAYKLLTLGTFTGGKDYFKTQLHMKFSTLNRDNDNDVRNCATIFQFGWWYNTCRVGRDSNIFTNFVQLLIRPI</sequence>
<evidence type="ECO:0000259" key="1">
    <source>
        <dbReference type="PROSITE" id="PS51406"/>
    </source>
</evidence>
<dbReference type="InterPro" id="IPR050373">
    <property type="entry name" value="Fibrinogen_C-term_domain"/>
</dbReference>
<dbReference type="Pfam" id="PF00147">
    <property type="entry name" value="Fibrinogen_C"/>
    <property type="match status" value="1"/>
</dbReference>
<dbReference type="InterPro" id="IPR036056">
    <property type="entry name" value="Fibrinogen-like_C"/>
</dbReference>
<dbReference type="OMA" id="KCLCANP"/>
<dbReference type="InterPro" id="IPR014716">
    <property type="entry name" value="Fibrinogen_a/b/g_C_1"/>
</dbReference>
<evidence type="ECO:0000313" key="3">
    <source>
        <dbReference type="Proteomes" id="UP000494163"/>
    </source>
</evidence>
<proteinExistence type="predicted"/>
<keyword evidence="3" id="KW-1185">Reference proteome</keyword>
<dbReference type="PANTHER" id="PTHR19143">
    <property type="entry name" value="FIBRINOGEN/TENASCIN/ANGIOPOEITIN"/>
    <property type="match status" value="1"/>
</dbReference>
<accession>A0A0M5J4B8</accession>
<dbReference type="GO" id="GO:0005615">
    <property type="term" value="C:extracellular space"/>
    <property type="evidence" value="ECO:0007669"/>
    <property type="project" value="TreeGrafter"/>
</dbReference>
<dbReference type="PROSITE" id="PS51406">
    <property type="entry name" value="FIBRINOGEN_C_2"/>
    <property type="match status" value="1"/>
</dbReference>
<dbReference type="Proteomes" id="UP000494163">
    <property type="component" value="Chromosome 2L"/>
</dbReference>
<reference evidence="2 3" key="1">
    <citation type="submission" date="2015-08" db="EMBL/GenBank/DDBJ databases">
        <title>Ancestral chromatin configuration constrains chromatin evolution on differentiating sex chromosomes in Drosophila.</title>
        <authorList>
            <person name="Zhou Q."/>
            <person name="Bachtrog D."/>
        </authorList>
    </citation>
    <scope>NUCLEOTIDE SEQUENCE [LARGE SCALE GENOMIC DNA]</scope>
    <source>
        <tissue evidence="2">Whole larvae</tissue>
    </source>
</reference>
<dbReference type="OrthoDB" id="6145874at2759"/>
<evidence type="ECO:0000313" key="2">
    <source>
        <dbReference type="EMBL" id="ALC40381.1"/>
    </source>
</evidence>
<dbReference type="AlphaFoldDB" id="A0A0M5J4B8"/>
<dbReference type="InterPro" id="IPR002181">
    <property type="entry name" value="Fibrinogen_a/b/g_C_dom"/>
</dbReference>
<gene>
    <name evidence="2" type="ORF">Dbus_chr2Lg2466</name>
</gene>
<name>A0A0M5J4B8_DROBS</name>
<dbReference type="SMART" id="SM00186">
    <property type="entry name" value="FBG"/>
    <property type="match status" value="1"/>
</dbReference>